<comment type="caution">
    <text evidence="1">The sequence shown here is derived from an EMBL/GenBank/DDBJ whole genome shotgun (WGS) entry which is preliminary data.</text>
</comment>
<proteinExistence type="predicted"/>
<gene>
    <name evidence="1" type="ORF">SDC9_93150</name>
</gene>
<organism evidence="1">
    <name type="scientific">bioreactor metagenome</name>
    <dbReference type="NCBI Taxonomy" id="1076179"/>
    <lineage>
        <taxon>unclassified sequences</taxon>
        <taxon>metagenomes</taxon>
        <taxon>ecological metagenomes</taxon>
    </lineage>
</organism>
<reference evidence="1" key="1">
    <citation type="submission" date="2019-08" db="EMBL/GenBank/DDBJ databases">
        <authorList>
            <person name="Kucharzyk K."/>
            <person name="Murdoch R.W."/>
            <person name="Higgins S."/>
            <person name="Loffler F."/>
        </authorList>
    </citation>
    <scope>NUCLEOTIDE SEQUENCE</scope>
</reference>
<protein>
    <submittedName>
        <fullName evidence="1">Uncharacterized protein</fullName>
    </submittedName>
</protein>
<sequence>MGFFSKLFGRKKVTLSPNEFIIKQVSNGKLYGRFMVADDIIHIETGASSIRPTWGTSSDTAQQFLATAEPGTPLNIAISSYEDHDAFYIESKAKQFIGRIVWDNCSDFDILFDILQAGIHVACTLAEKGQFFASGKNAHIWWCSVSLPWYDFWGEKDADVWTSKTGKYYHYNQSCGRACTYHMRKAEAKLRDKIACPKCLK</sequence>
<dbReference type="EMBL" id="VSSQ01011282">
    <property type="protein sequence ID" value="MPM46450.1"/>
    <property type="molecule type" value="Genomic_DNA"/>
</dbReference>
<evidence type="ECO:0000313" key="1">
    <source>
        <dbReference type="EMBL" id="MPM46450.1"/>
    </source>
</evidence>
<accession>A0A644ZZP8</accession>
<name>A0A644ZZP8_9ZZZZ</name>
<dbReference type="AlphaFoldDB" id="A0A644ZZP8"/>